<dbReference type="EMBL" id="JAMJPJ010000012">
    <property type="protein sequence ID" value="MCL7930126.1"/>
    <property type="molecule type" value="Genomic_DNA"/>
</dbReference>
<dbReference type="Pfam" id="PF02635">
    <property type="entry name" value="DsrE"/>
    <property type="match status" value="1"/>
</dbReference>
<dbReference type="GO" id="GO:0016740">
    <property type="term" value="F:transferase activity"/>
    <property type="evidence" value="ECO:0007669"/>
    <property type="project" value="UniProtKB-KW"/>
</dbReference>
<comment type="similarity">
    <text evidence="2">Belongs to the DsrE/TusD family.</text>
</comment>
<comment type="subcellular location">
    <subcellularLocation>
        <location evidence="1">Cytoplasm</location>
    </subcellularLocation>
</comment>
<evidence type="ECO:0000256" key="4">
    <source>
        <dbReference type="ARBA" id="ARBA00022679"/>
    </source>
</evidence>
<dbReference type="NCBIfam" id="NF001237">
    <property type="entry name" value="PRK00207.1"/>
    <property type="match status" value="1"/>
</dbReference>
<sequence length="130" mass="14301">MRYALLVMGAPYVSQAPHSALRFAHAVIGQGYDLESVFFYHEGVHNASSLVTPAQGTTCLRSAWKALHQQYNVNLDVCIAAALRRGLVDLAEANRHGYSAYNVEPPFELTGLGQLIALQQRCDRLITFAP</sequence>
<keyword evidence="3" id="KW-0963">Cytoplasm</keyword>
<evidence type="ECO:0000256" key="2">
    <source>
        <dbReference type="ARBA" id="ARBA00007067"/>
    </source>
</evidence>
<dbReference type="InterPro" id="IPR017463">
    <property type="entry name" value="Sulphur_relay_TusD/DsrE"/>
</dbReference>
<evidence type="ECO:0000256" key="3">
    <source>
        <dbReference type="ARBA" id="ARBA00022490"/>
    </source>
</evidence>
<evidence type="ECO:0000313" key="6">
    <source>
        <dbReference type="Proteomes" id="UP001165308"/>
    </source>
</evidence>
<evidence type="ECO:0000313" key="5">
    <source>
        <dbReference type="EMBL" id="MCL7930126.1"/>
    </source>
</evidence>
<dbReference type="InterPro" id="IPR003787">
    <property type="entry name" value="Sulphur_relay_DsrE/F-like"/>
</dbReference>
<accession>A0ABT0SR68</accession>
<dbReference type="PANTHER" id="PTHR34874">
    <property type="entry name" value="PROTEIN YCHN"/>
    <property type="match status" value="1"/>
</dbReference>
<comment type="caution">
    <text evidence="5">The sequence shown here is derived from an EMBL/GenBank/DDBJ whole genome shotgun (WGS) entry which is preliminary data.</text>
</comment>
<dbReference type="NCBIfam" id="TIGR03012">
    <property type="entry name" value="sulf_tusD_dsrE"/>
    <property type="match status" value="1"/>
</dbReference>
<protein>
    <submittedName>
        <fullName evidence="5">Sulfurtransferase complex subunit TusD</fullName>
        <ecNumber evidence="5">2.8.1.-</ecNumber>
    </submittedName>
</protein>
<keyword evidence="4 5" id="KW-0808">Transferase</keyword>
<dbReference type="SUPFAM" id="SSF75169">
    <property type="entry name" value="DsrEFH-like"/>
    <property type="match status" value="1"/>
</dbReference>
<organism evidence="5 6">
    <name type="scientific">Halomonas llamarensis</name>
    <dbReference type="NCBI Taxonomy" id="2945104"/>
    <lineage>
        <taxon>Bacteria</taxon>
        <taxon>Pseudomonadati</taxon>
        <taxon>Pseudomonadota</taxon>
        <taxon>Gammaproteobacteria</taxon>
        <taxon>Oceanospirillales</taxon>
        <taxon>Halomonadaceae</taxon>
        <taxon>Halomonas</taxon>
    </lineage>
</organism>
<dbReference type="RefSeq" id="WP_250081393.1">
    <property type="nucleotide sequence ID" value="NZ_JAMJPJ010000012.1"/>
</dbReference>
<dbReference type="Gene3D" id="3.40.1260.10">
    <property type="entry name" value="DsrEFH-like"/>
    <property type="match status" value="1"/>
</dbReference>
<name>A0ABT0SR68_9GAMM</name>
<dbReference type="Proteomes" id="UP001165308">
    <property type="component" value="Unassembled WGS sequence"/>
</dbReference>
<gene>
    <name evidence="5" type="primary">tusD</name>
    <name evidence="5" type="ORF">M8006_09060</name>
</gene>
<keyword evidence="6" id="KW-1185">Reference proteome</keyword>
<dbReference type="InterPro" id="IPR027396">
    <property type="entry name" value="DsrEFH-like"/>
</dbReference>
<proteinExistence type="inferred from homology"/>
<reference evidence="5" key="1">
    <citation type="submission" date="2022-05" db="EMBL/GenBank/DDBJ databases">
        <title>Halomonas geminus sp. nov. and Halomonas llamarensis sp. nov. isolated from high-altitude salars of the Atacama Desert.</title>
        <authorList>
            <person name="Hintersatz C."/>
            <person name="Rojas L.A."/>
            <person name="Wei T.-S."/>
            <person name="Kutschke S."/>
            <person name="Lehmann F."/>
            <person name="Jain R."/>
            <person name="Pollmann K."/>
        </authorList>
    </citation>
    <scope>NUCLEOTIDE SEQUENCE</scope>
    <source>
        <strain evidence="5">ATCHA</strain>
    </source>
</reference>
<evidence type="ECO:0000256" key="1">
    <source>
        <dbReference type="ARBA" id="ARBA00004496"/>
    </source>
</evidence>
<dbReference type="EC" id="2.8.1.-" evidence="5"/>
<dbReference type="PANTHER" id="PTHR34874:SF3">
    <property type="entry name" value="SULFURTRANSFERASE TUSD"/>
    <property type="match status" value="1"/>
</dbReference>